<dbReference type="AlphaFoldDB" id="A0AA87ZWM4"/>
<dbReference type="EMBL" id="BTGU01000003">
    <property type="protein sequence ID" value="GMN30366.1"/>
    <property type="molecule type" value="Genomic_DNA"/>
</dbReference>
<gene>
    <name evidence="1" type="ORF">TIFTF001_002767</name>
</gene>
<sequence length="76" mass="8533">MFSSDAGAHVTLDNKVENALRAEGFSDQSSFHCYNQWRQRVLQGFLLGPFNAGAVLVEEVHVCLVMHLSMARRLIL</sequence>
<keyword evidence="2" id="KW-1185">Reference proteome</keyword>
<protein>
    <submittedName>
        <fullName evidence="1">Uncharacterized protein</fullName>
    </submittedName>
</protein>
<evidence type="ECO:0000313" key="1">
    <source>
        <dbReference type="EMBL" id="GMN30366.1"/>
    </source>
</evidence>
<accession>A0AA87ZWM4</accession>
<reference evidence="1" key="1">
    <citation type="submission" date="2023-07" db="EMBL/GenBank/DDBJ databases">
        <title>draft genome sequence of fig (Ficus carica).</title>
        <authorList>
            <person name="Takahashi T."/>
            <person name="Nishimura K."/>
        </authorList>
    </citation>
    <scope>NUCLEOTIDE SEQUENCE</scope>
</reference>
<dbReference type="Gramene" id="FCD_00025631-RA">
    <property type="protein sequence ID" value="FCD_00025631-RA:cds"/>
    <property type="gene ID" value="FCD_00025631"/>
</dbReference>
<name>A0AA87ZWM4_FICCA</name>
<comment type="caution">
    <text evidence="1">The sequence shown here is derived from an EMBL/GenBank/DDBJ whole genome shotgun (WGS) entry which is preliminary data.</text>
</comment>
<organism evidence="1 2">
    <name type="scientific">Ficus carica</name>
    <name type="common">Common fig</name>
    <dbReference type="NCBI Taxonomy" id="3494"/>
    <lineage>
        <taxon>Eukaryota</taxon>
        <taxon>Viridiplantae</taxon>
        <taxon>Streptophyta</taxon>
        <taxon>Embryophyta</taxon>
        <taxon>Tracheophyta</taxon>
        <taxon>Spermatophyta</taxon>
        <taxon>Magnoliopsida</taxon>
        <taxon>eudicotyledons</taxon>
        <taxon>Gunneridae</taxon>
        <taxon>Pentapetalae</taxon>
        <taxon>rosids</taxon>
        <taxon>fabids</taxon>
        <taxon>Rosales</taxon>
        <taxon>Moraceae</taxon>
        <taxon>Ficeae</taxon>
        <taxon>Ficus</taxon>
    </lineage>
</organism>
<proteinExistence type="predicted"/>
<dbReference type="Proteomes" id="UP001187192">
    <property type="component" value="Unassembled WGS sequence"/>
</dbReference>
<evidence type="ECO:0000313" key="2">
    <source>
        <dbReference type="Proteomes" id="UP001187192"/>
    </source>
</evidence>